<keyword evidence="3" id="KW-0456">Lyase</keyword>
<gene>
    <name evidence="6" type="ORF">DM02DRAFT_688076</name>
</gene>
<dbReference type="EC" id="4.2.1.130" evidence="1"/>
<evidence type="ECO:0000256" key="1">
    <source>
        <dbReference type="ARBA" id="ARBA00013134"/>
    </source>
</evidence>
<dbReference type="InterPro" id="IPR029062">
    <property type="entry name" value="Class_I_gatase-like"/>
</dbReference>
<reference evidence="6 7" key="1">
    <citation type="journal article" date="2018" name="Sci. Rep.">
        <title>Comparative genomics provides insights into the lifestyle and reveals functional heterogeneity of dark septate endophytic fungi.</title>
        <authorList>
            <person name="Knapp D.G."/>
            <person name="Nemeth J.B."/>
            <person name="Barry K."/>
            <person name="Hainaut M."/>
            <person name="Henrissat B."/>
            <person name="Johnson J."/>
            <person name="Kuo A."/>
            <person name="Lim J.H.P."/>
            <person name="Lipzen A."/>
            <person name="Nolan M."/>
            <person name="Ohm R.A."/>
            <person name="Tamas L."/>
            <person name="Grigoriev I.V."/>
            <person name="Spatafora J.W."/>
            <person name="Nagy L.G."/>
            <person name="Kovacs G.M."/>
        </authorList>
    </citation>
    <scope>NUCLEOTIDE SEQUENCE [LARGE SCALE GENOMIC DNA]</scope>
    <source>
        <strain evidence="6 7">DSE2036</strain>
    </source>
</reference>
<dbReference type="EMBL" id="KZ805316">
    <property type="protein sequence ID" value="PVI05113.1"/>
    <property type="molecule type" value="Genomic_DNA"/>
</dbReference>
<dbReference type="GO" id="GO:0016740">
    <property type="term" value="F:transferase activity"/>
    <property type="evidence" value="ECO:0007669"/>
    <property type="project" value="UniProtKB-KW"/>
</dbReference>
<evidence type="ECO:0000256" key="2">
    <source>
        <dbReference type="ARBA" id="ARBA00023016"/>
    </source>
</evidence>
<dbReference type="AlphaFoldDB" id="A0A2V1E3I7"/>
<organism evidence="6 7">
    <name type="scientific">Periconia macrospinosa</name>
    <dbReference type="NCBI Taxonomy" id="97972"/>
    <lineage>
        <taxon>Eukaryota</taxon>
        <taxon>Fungi</taxon>
        <taxon>Dikarya</taxon>
        <taxon>Ascomycota</taxon>
        <taxon>Pezizomycotina</taxon>
        <taxon>Dothideomycetes</taxon>
        <taxon>Pleosporomycetidae</taxon>
        <taxon>Pleosporales</taxon>
        <taxon>Massarineae</taxon>
        <taxon>Periconiaceae</taxon>
        <taxon>Periconia</taxon>
    </lineage>
</organism>
<dbReference type="SUPFAM" id="SSF52317">
    <property type="entry name" value="Class I glutamine amidotransferase-like"/>
    <property type="match status" value="1"/>
</dbReference>
<protein>
    <recommendedName>
        <fullName evidence="1">D-lactate dehydratase</fullName>
        <ecNumber evidence="1">4.2.1.130</ecNumber>
    </recommendedName>
</protein>
<dbReference type="STRING" id="97972.A0A2V1E3I7"/>
<accession>A0A2V1E3I7</accession>
<evidence type="ECO:0000256" key="3">
    <source>
        <dbReference type="ARBA" id="ARBA00023239"/>
    </source>
</evidence>
<evidence type="ECO:0000313" key="6">
    <source>
        <dbReference type="EMBL" id="PVI05113.1"/>
    </source>
</evidence>
<dbReference type="GO" id="GO:0019243">
    <property type="term" value="P:methylglyoxal catabolic process to D-lactate via S-lactoyl-glutathione"/>
    <property type="evidence" value="ECO:0007669"/>
    <property type="project" value="TreeGrafter"/>
</dbReference>
<dbReference type="InterPro" id="IPR050325">
    <property type="entry name" value="Prot/Nucl_acid_deglycase"/>
</dbReference>
<dbReference type="OrthoDB" id="543156at2759"/>
<proteinExistence type="inferred from homology"/>
<dbReference type="Gene3D" id="3.40.50.880">
    <property type="match status" value="1"/>
</dbReference>
<keyword evidence="7" id="KW-1185">Reference proteome</keyword>
<dbReference type="PANTHER" id="PTHR48094:SF11">
    <property type="entry name" value="GLUTATHIONE-INDEPENDENT GLYOXALASE HSP31-RELATED"/>
    <property type="match status" value="1"/>
</dbReference>
<evidence type="ECO:0000256" key="4">
    <source>
        <dbReference type="ARBA" id="ARBA00038493"/>
    </source>
</evidence>
<dbReference type="GO" id="GO:0005737">
    <property type="term" value="C:cytoplasm"/>
    <property type="evidence" value="ECO:0007669"/>
    <property type="project" value="TreeGrafter"/>
</dbReference>
<name>A0A2V1E3I7_9PLEO</name>
<dbReference type="GO" id="GO:0019172">
    <property type="term" value="F:glyoxalase III activity"/>
    <property type="evidence" value="ECO:0007669"/>
    <property type="project" value="UniProtKB-EC"/>
</dbReference>
<sequence>MAPPRRVLIAVPSTHAPLYDEEEETGLFIIEALHPFIVFSSEGFEVDFVSETGEWFPDYLSTATKYLNPIDRHLYENAENGFRIRLSSIEEPSSVNPSDYGIFFASSGRAALIDYPKASGLQSLASSIYYGKQGILSAVSHGGVLFRGIKGTESRKSVITEKMVTGFPMEGEEEEGVLEKITKLGVKTLPESFSEVDAMYLPPYAPFELFTVEDERIVTGANPASARATALKAVEIFERLT</sequence>
<comment type="similarity">
    <text evidence="4">Belongs to the peptidase C56 family. HSP31-like subfamily.</text>
</comment>
<dbReference type="PANTHER" id="PTHR48094">
    <property type="entry name" value="PROTEIN/NUCLEIC ACID DEGLYCASE DJ-1-RELATED"/>
    <property type="match status" value="1"/>
</dbReference>
<dbReference type="Proteomes" id="UP000244855">
    <property type="component" value="Unassembled WGS sequence"/>
</dbReference>
<keyword evidence="2" id="KW-0346">Stress response</keyword>
<keyword evidence="6" id="KW-0315">Glutamine amidotransferase</keyword>
<evidence type="ECO:0000313" key="7">
    <source>
        <dbReference type="Proteomes" id="UP000244855"/>
    </source>
</evidence>
<evidence type="ECO:0000256" key="5">
    <source>
        <dbReference type="ARBA" id="ARBA00048082"/>
    </source>
</evidence>
<keyword evidence="6" id="KW-0808">Transferase</keyword>
<comment type="catalytic activity">
    <reaction evidence="5">
        <text>methylglyoxal + H2O = (R)-lactate + H(+)</text>
        <dbReference type="Rhea" id="RHEA:27754"/>
        <dbReference type="ChEBI" id="CHEBI:15377"/>
        <dbReference type="ChEBI" id="CHEBI:15378"/>
        <dbReference type="ChEBI" id="CHEBI:16004"/>
        <dbReference type="ChEBI" id="CHEBI:17158"/>
        <dbReference type="EC" id="4.2.1.130"/>
    </reaction>
</comment>